<proteinExistence type="predicted"/>
<protein>
    <submittedName>
        <fullName evidence="3">Uncharacterized protein</fullName>
    </submittedName>
</protein>
<keyword evidence="2" id="KW-0812">Transmembrane</keyword>
<evidence type="ECO:0000256" key="1">
    <source>
        <dbReference type="SAM" id="MobiDB-lite"/>
    </source>
</evidence>
<comment type="caution">
    <text evidence="3">The sequence shown here is derived from an EMBL/GenBank/DDBJ whole genome shotgun (WGS) entry which is preliminary data.</text>
</comment>
<evidence type="ECO:0000313" key="4">
    <source>
        <dbReference type="Proteomes" id="UP000320475"/>
    </source>
</evidence>
<feature type="compositionally biased region" description="Basic and acidic residues" evidence="1">
    <location>
        <begin position="14"/>
        <end position="35"/>
    </location>
</feature>
<keyword evidence="2" id="KW-0472">Membrane</keyword>
<name>A0A507DLU9_9FUNG</name>
<keyword evidence="2" id="KW-1133">Transmembrane helix</keyword>
<reference evidence="3 4" key="1">
    <citation type="journal article" date="2019" name="Sci. Rep.">
        <title>Comparative genomics of chytrid fungi reveal insights into the obligate biotrophic and pathogenic lifestyle of Synchytrium endobioticum.</title>
        <authorList>
            <person name="van de Vossenberg B.T.L.H."/>
            <person name="Warris S."/>
            <person name="Nguyen H.D.T."/>
            <person name="van Gent-Pelzer M.P.E."/>
            <person name="Joly D.L."/>
            <person name="van de Geest H.C."/>
            <person name="Bonants P.J.M."/>
            <person name="Smith D.S."/>
            <person name="Levesque C.A."/>
            <person name="van der Lee T.A.J."/>
        </authorList>
    </citation>
    <scope>NUCLEOTIDE SEQUENCE [LARGE SCALE GENOMIC DNA]</scope>
    <source>
        <strain evidence="3 4">LEV6574</strain>
    </source>
</reference>
<sequence length="181" mass="20588">MVNIVRGYLEHDERPNYLKPPFKDKNTPMKRKADEGGTSQTTKQLRSISQEPQYSHSFTHRSGTDDHDWRHVYHDRLHSHPCLNQLPPRPVVGLVSSNTMGISITQIPKLNCNKVEAHRGDRACVVTSTVDGDIVNAPAMLKTSWSTLTSSTSSYRKDVAYMAFVLAFSGLWWSYFSRMFS</sequence>
<evidence type="ECO:0000256" key="2">
    <source>
        <dbReference type="SAM" id="Phobius"/>
    </source>
</evidence>
<evidence type="ECO:0000313" key="3">
    <source>
        <dbReference type="EMBL" id="TPX51848.1"/>
    </source>
</evidence>
<accession>A0A507DLU9</accession>
<dbReference type="Proteomes" id="UP000320475">
    <property type="component" value="Unassembled WGS sequence"/>
</dbReference>
<dbReference type="EMBL" id="QEAM01000001">
    <property type="protein sequence ID" value="TPX51848.1"/>
    <property type="molecule type" value="Genomic_DNA"/>
</dbReference>
<gene>
    <name evidence="3" type="ORF">SeLEV6574_g00023</name>
</gene>
<dbReference type="AlphaFoldDB" id="A0A507DLU9"/>
<feature type="transmembrane region" description="Helical" evidence="2">
    <location>
        <begin position="159"/>
        <end position="176"/>
    </location>
</feature>
<feature type="compositionally biased region" description="Polar residues" evidence="1">
    <location>
        <begin position="37"/>
        <end position="61"/>
    </location>
</feature>
<organism evidence="3 4">
    <name type="scientific">Synchytrium endobioticum</name>
    <dbReference type="NCBI Taxonomy" id="286115"/>
    <lineage>
        <taxon>Eukaryota</taxon>
        <taxon>Fungi</taxon>
        <taxon>Fungi incertae sedis</taxon>
        <taxon>Chytridiomycota</taxon>
        <taxon>Chytridiomycota incertae sedis</taxon>
        <taxon>Chytridiomycetes</taxon>
        <taxon>Synchytriales</taxon>
        <taxon>Synchytriaceae</taxon>
        <taxon>Synchytrium</taxon>
    </lineage>
</organism>
<feature type="region of interest" description="Disordered" evidence="1">
    <location>
        <begin position="14"/>
        <end position="62"/>
    </location>
</feature>